<dbReference type="GO" id="GO:0034473">
    <property type="term" value="P:U1 snRNA 3'-end processing"/>
    <property type="evidence" value="ECO:0007669"/>
    <property type="project" value="TreeGrafter"/>
</dbReference>
<evidence type="ECO:0000259" key="7">
    <source>
        <dbReference type="Pfam" id="PF01138"/>
    </source>
</evidence>
<dbReference type="eggNOG" id="KOG1612">
    <property type="taxonomic scope" value="Eukaryota"/>
</dbReference>
<dbReference type="GO" id="GO:0005730">
    <property type="term" value="C:nucleolus"/>
    <property type="evidence" value="ECO:0007669"/>
    <property type="project" value="UniProtKB-SubCell"/>
</dbReference>
<dbReference type="GO" id="GO:0035925">
    <property type="term" value="F:mRNA 3'-UTR AU-rich region binding"/>
    <property type="evidence" value="ECO:0007669"/>
    <property type="project" value="TreeGrafter"/>
</dbReference>
<evidence type="ECO:0000256" key="2">
    <source>
        <dbReference type="ARBA" id="ARBA00004604"/>
    </source>
</evidence>
<keyword evidence="4" id="KW-0963">Cytoplasm</keyword>
<keyword evidence="5" id="KW-0271">Exosome</keyword>
<dbReference type="GO" id="GO:0034475">
    <property type="term" value="P:U4 snRNA 3'-end processing"/>
    <property type="evidence" value="ECO:0007669"/>
    <property type="project" value="TreeGrafter"/>
</dbReference>
<evidence type="ECO:0000256" key="6">
    <source>
        <dbReference type="ARBA" id="ARBA00042523"/>
    </source>
</evidence>
<sequence>MEESSLATGISLAEKSFTLEGIRDNCRVDGRSNFEFRKLSVSTGVVPTEFGSARVSNGEADVIVGVKADLVPPRLAAPSHGEVFVNVSFAAPAAAEKRLVELGESHSACGLRLGSLLAQYCFGELVFPRTLLCVKPGVFVWHLYVDVLVLAVGGSLLDLASVAVAAALKDCRLPAVQVVVKTAAGCEGDDAQLVRLVEAAGGGDEAAAADGLEPGVIRFQEVSAGGLFDVRLASLHQVMRFRIHKTERLRVPGCERVPILVGLGLVGNHAVADLTQEEGHTVSHRVFAAVDESGQVVGIGKTSAGYVAGLTLPVLSTVALRAQALGKQLFEQVLSDEELATRRTNSLRLLPSLI</sequence>
<dbReference type="GO" id="GO:0000467">
    <property type="term" value="P:exonucleolytic trimming to generate mature 3'-end of 5.8S rRNA from tricistronic rRNA transcript (SSU-rRNA, 5.8S rRNA, LSU-rRNA)"/>
    <property type="evidence" value="ECO:0007669"/>
    <property type="project" value="TreeGrafter"/>
</dbReference>
<dbReference type="InterPro" id="IPR050590">
    <property type="entry name" value="Exosome_comp_Rrp42_subfam"/>
</dbReference>
<comment type="subcellular location">
    <subcellularLocation>
        <location evidence="1">Cytoplasm</location>
    </subcellularLocation>
    <subcellularLocation>
        <location evidence="2">Nucleus</location>
        <location evidence="2">Nucleolus</location>
    </subcellularLocation>
</comment>
<dbReference type="GeneID" id="22916525"/>
<dbReference type="AlphaFoldDB" id="A0A023AXC2"/>
<dbReference type="InterPro" id="IPR027408">
    <property type="entry name" value="PNPase/RNase_PH_dom_sf"/>
</dbReference>
<dbReference type="GO" id="GO:0071028">
    <property type="term" value="P:nuclear mRNA surveillance"/>
    <property type="evidence" value="ECO:0007669"/>
    <property type="project" value="TreeGrafter"/>
</dbReference>
<gene>
    <name evidence="8" type="ORF">GNI_213240</name>
</gene>
<dbReference type="GO" id="GO:0034476">
    <property type="term" value="P:U5 snRNA 3'-end processing"/>
    <property type="evidence" value="ECO:0007669"/>
    <property type="project" value="TreeGrafter"/>
</dbReference>
<evidence type="ECO:0000256" key="4">
    <source>
        <dbReference type="ARBA" id="ARBA00022490"/>
    </source>
</evidence>
<feature type="domain" description="Exoribonuclease phosphorolytic" evidence="7">
    <location>
        <begin position="35"/>
        <end position="174"/>
    </location>
</feature>
<dbReference type="Proteomes" id="UP000019763">
    <property type="component" value="Unassembled WGS sequence"/>
</dbReference>
<dbReference type="Gene3D" id="3.30.230.70">
    <property type="entry name" value="GHMP Kinase, N-terminal domain"/>
    <property type="match status" value="1"/>
</dbReference>
<dbReference type="SUPFAM" id="SSF54211">
    <property type="entry name" value="Ribosomal protein S5 domain 2-like"/>
    <property type="match status" value="1"/>
</dbReference>
<dbReference type="RefSeq" id="XP_011133840.1">
    <property type="nucleotide sequence ID" value="XM_011135538.1"/>
</dbReference>
<name>A0A023AXC2_GRENI</name>
<dbReference type="InterPro" id="IPR020568">
    <property type="entry name" value="Ribosomal_Su5_D2-typ_SF"/>
</dbReference>
<dbReference type="PANTHER" id="PTHR11097:SF8">
    <property type="entry name" value="EXOSOME COMPLEX COMPONENT RRP42"/>
    <property type="match status" value="1"/>
</dbReference>
<dbReference type="GO" id="GO:0000176">
    <property type="term" value="C:nuclear exosome (RNase complex)"/>
    <property type="evidence" value="ECO:0007669"/>
    <property type="project" value="TreeGrafter"/>
</dbReference>
<dbReference type="Pfam" id="PF01138">
    <property type="entry name" value="RNase_PH"/>
    <property type="match status" value="1"/>
</dbReference>
<dbReference type="InterPro" id="IPR036345">
    <property type="entry name" value="ExoRNase_PH_dom2_sf"/>
</dbReference>
<dbReference type="PANTHER" id="PTHR11097">
    <property type="entry name" value="EXOSOME COMPLEX EXONUCLEASE RIBOSOMAL RNA PROCESSING PROTEIN"/>
    <property type="match status" value="1"/>
</dbReference>
<reference evidence="8" key="1">
    <citation type="submission" date="2013-12" db="EMBL/GenBank/DDBJ databases">
        <authorList>
            <person name="Omoto C.K."/>
            <person name="Sibley D."/>
            <person name="Venepally P."/>
            <person name="Hadjithomas M."/>
            <person name="Karamycheva S."/>
            <person name="Brunk B."/>
            <person name="Roos D."/>
            <person name="Caler E."/>
            <person name="Lorenzi H."/>
        </authorList>
    </citation>
    <scope>NUCLEOTIDE SEQUENCE</scope>
</reference>
<evidence type="ECO:0000256" key="5">
    <source>
        <dbReference type="ARBA" id="ARBA00022835"/>
    </source>
</evidence>
<dbReference type="EMBL" id="AFNH02001673">
    <property type="protein sequence ID" value="EZG42880.1"/>
    <property type="molecule type" value="Genomic_DNA"/>
</dbReference>
<dbReference type="SUPFAM" id="SSF55666">
    <property type="entry name" value="Ribonuclease PH domain 2-like"/>
    <property type="match status" value="1"/>
</dbReference>
<evidence type="ECO:0000313" key="9">
    <source>
        <dbReference type="Proteomes" id="UP000019763"/>
    </source>
</evidence>
<evidence type="ECO:0000313" key="8">
    <source>
        <dbReference type="EMBL" id="EZG42880.1"/>
    </source>
</evidence>
<dbReference type="InterPro" id="IPR001247">
    <property type="entry name" value="ExoRNase_PH_dom1"/>
</dbReference>
<evidence type="ECO:0000256" key="1">
    <source>
        <dbReference type="ARBA" id="ARBA00004496"/>
    </source>
</evidence>
<comment type="caution">
    <text evidence="8">The sequence shown here is derived from an EMBL/GenBank/DDBJ whole genome shotgun (WGS) entry which is preliminary data.</text>
</comment>
<dbReference type="VEuPathDB" id="CryptoDB:GNI_213240"/>
<dbReference type="OrthoDB" id="272245at2759"/>
<dbReference type="GO" id="GO:0071038">
    <property type="term" value="P:TRAMP-dependent tRNA surveillance pathway"/>
    <property type="evidence" value="ECO:0007669"/>
    <property type="project" value="TreeGrafter"/>
</dbReference>
<dbReference type="GO" id="GO:0071035">
    <property type="term" value="P:nuclear polyadenylation-dependent rRNA catabolic process"/>
    <property type="evidence" value="ECO:0007669"/>
    <property type="project" value="TreeGrafter"/>
</dbReference>
<evidence type="ECO:0000256" key="3">
    <source>
        <dbReference type="ARBA" id="ARBA00006678"/>
    </source>
</evidence>
<dbReference type="GO" id="GO:0000177">
    <property type="term" value="C:cytoplasmic exosome (RNase complex)"/>
    <property type="evidence" value="ECO:0007669"/>
    <property type="project" value="TreeGrafter"/>
</dbReference>
<organism evidence="8 9">
    <name type="scientific">Gregarina niphandrodes</name>
    <name type="common">Septate eugregarine</name>
    <dbReference type="NCBI Taxonomy" id="110365"/>
    <lineage>
        <taxon>Eukaryota</taxon>
        <taxon>Sar</taxon>
        <taxon>Alveolata</taxon>
        <taxon>Apicomplexa</taxon>
        <taxon>Conoidasida</taxon>
        <taxon>Gregarinasina</taxon>
        <taxon>Eugregarinorida</taxon>
        <taxon>Gregarinidae</taxon>
        <taxon>Gregarina</taxon>
    </lineage>
</organism>
<proteinExistence type="inferred from homology"/>
<protein>
    <recommendedName>
        <fullName evidence="6">Ribosomal RNA-processing protein 42</fullName>
    </recommendedName>
</protein>
<accession>A0A023AXC2</accession>
<keyword evidence="9" id="KW-1185">Reference proteome</keyword>
<dbReference type="GO" id="GO:0016075">
    <property type="term" value="P:rRNA catabolic process"/>
    <property type="evidence" value="ECO:0007669"/>
    <property type="project" value="TreeGrafter"/>
</dbReference>
<comment type="similarity">
    <text evidence="3">Belongs to the RNase PH family.</text>
</comment>